<dbReference type="Gene3D" id="3.40.50.2300">
    <property type="match status" value="1"/>
</dbReference>
<reference evidence="19 20" key="1">
    <citation type="submission" date="2016-10" db="EMBL/GenBank/DDBJ databases">
        <authorList>
            <person name="de Groot N.N."/>
        </authorList>
    </citation>
    <scope>NUCLEOTIDE SEQUENCE [LARGE SCALE GENOMIC DNA]</scope>
    <source>
        <strain evidence="19 20">DSM 21668</strain>
    </source>
</reference>
<dbReference type="InterPro" id="IPR013656">
    <property type="entry name" value="PAS_4"/>
</dbReference>
<dbReference type="InterPro" id="IPR007891">
    <property type="entry name" value="CHASE3"/>
</dbReference>
<keyword evidence="3 12" id="KW-0597">Phosphoprotein</keyword>
<evidence type="ECO:0000256" key="11">
    <source>
        <dbReference type="PROSITE-ProRule" id="PRU00110"/>
    </source>
</evidence>
<feature type="modified residue" description="Phosphohistidine" evidence="11">
    <location>
        <position position="794"/>
    </location>
</feature>
<dbReference type="InterPro" id="IPR004358">
    <property type="entry name" value="Sig_transdc_His_kin-like_C"/>
</dbReference>
<dbReference type="SUPFAM" id="SSF47384">
    <property type="entry name" value="Homodimeric domain of signal transducing histidine kinase"/>
    <property type="match status" value="1"/>
</dbReference>
<dbReference type="CDD" id="cd00082">
    <property type="entry name" value="HisKA"/>
    <property type="match status" value="1"/>
</dbReference>
<dbReference type="SUPFAM" id="SSF47226">
    <property type="entry name" value="Histidine-containing phosphotransfer domain, HPT domain"/>
    <property type="match status" value="1"/>
</dbReference>
<evidence type="ECO:0000313" key="19">
    <source>
        <dbReference type="EMBL" id="SDL56587.1"/>
    </source>
</evidence>
<feature type="domain" description="PAC" evidence="17">
    <location>
        <begin position="292"/>
        <end position="344"/>
    </location>
</feature>
<dbReference type="Proteomes" id="UP000198901">
    <property type="component" value="Unassembled WGS sequence"/>
</dbReference>
<dbReference type="EMBL" id="FNGS01000002">
    <property type="protein sequence ID" value="SDL56587.1"/>
    <property type="molecule type" value="Genomic_DNA"/>
</dbReference>
<keyword evidence="4" id="KW-0808">Transferase</keyword>
<organism evidence="19 20">
    <name type="scientific">Siphonobacter aquaeclarae</name>
    <dbReference type="NCBI Taxonomy" id="563176"/>
    <lineage>
        <taxon>Bacteria</taxon>
        <taxon>Pseudomonadati</taxon>
        <taxon>Bacteroidota</taxon>
        <taxon>Cytophagia</taxon>
        <taxon>Cytophagales</taxon>
        <taxon>Cytophagaceae</taxon>
        <taxon>Siphonobacter</taxon>
    </lineage>
</organism>
<dbReference type="InterPro" id="IPR008207">
    <property type="entry name" value="Sig_transdc_His_kin_Hpt_dom"/>
</dbReference>
<dbReference type="RefSeq" id="WP_093199159.1">
    <property type="nucleotide sequence ID" value="NZ_FNGS01000002.1"/>
</dbReference>
<keyword evidence="13" id="KW-1133">Transmembrane helix</keyword>
<evidence type="ECO:0000256" key="5">
    <source>
        <dbReference type="ARBA" id="ARBA00022741"/>
    </source>
</evidence>
<evidence type="ECO:0000259" key="17">
    <source>
        <dbReference type="PROSITE" id="PS50113"/>
    </source>
</evidence>
<dbReference type="InterPro" id="IPR011006">
    <property type="entry name" value="CheY-like_superfamily"/>
</dbReference>
<dbReference type="Pfam" id="PF02518">
    <property type="entry name" value="HATPase_c"/>
    <property type="match status" value="1"/>
</dbReference>
<feature type="domain" description="HPt" evidence="18">
    <location>
        <begin position="755"/>
        <end position="850"/>
    </location>
</feature>
<dbReference type="FunFam" id="3.30.565.10:FF:000010">
    <property type="entry name" value="Sensor histidine kinase RcsC"/>
    <property type="match status" value="1"/>
</dbReference>
<keyword evidence="8" id="KW-0902">Two-component regulatory system</keyword>
<dbReference type="STRING" id="563176.SAMN04488090_1248"/>
<dbReference type="InterPro" id="IPR003661">
    <property type="entry name" value="HisK_dim/P_dom"/>
</dbReference>
<dbReference type="InterPro" id="IPR001789">
    <property type="entry name" value="Sig_transdc_resp-reg_receiver"/>
</dbReference>
<dbReference type="GO" id="GO:0000155">
    <property type="term" value="F:phosphorelay sensor kinase activity"/>
    <property type="evidence" value="ECO:0007669"/>
    <property type="project" value="InterPro"/>
</dbReference>
<dbReference type="SMART" id="SM00448">
    <property type="entry name" value="REC"/>
    <property type="match status" value="1"/>
</dbReference>
<dbReference type="SMART" id="SM00387">
    <property type="entry name" value="HATPase_c"/>
    <property type="match status" value="1"/>
</dbReference>
<dbReference type="SUPFAM" id="SSF55785">
    <property type="entry name" value="PYP-like sensor domain (PAS domain)"/>
    <property type="match status" value="1"/>
</dbReference>
<dbReference type="FunFam" id="1.10.287.130:FF:000002">
    <property type="entry name" value="Two-component osmosensing histidine kinase"/>
    <property type="match status" value="1"/>
</dbReference>
<dbReference type="Gene3D" id="1.10.287.130">
    <property type="match status" value="1"/>
</dbReference>
<dbReference type="InterPro" id="IPR005467">
    <property type="entry name" value="His_kinase_dom"/>
</dbReference>
<evidence type="ECO:0000256" key="1">
    <source>
        <dbReference type="ARBA" id="ARBA00000085"/>
    </source>
</evidence>
<dbReference type="OrthoDB" id="9781208at2"/>
<gene>
    <name evidence="19" type="ORF">SAMN04488090_1248</name>
</gene>
<sequence length="859" mass="96611">MRTKVWILVLLIGGIFVEILTGLNGYTTIRRLVTTNNWINHTRVILEKTEQIDTRLTHIDNDLRGHLLSQNPYFLADFNRNAKELRAQSADLKDFVKSPLQRQRFFRFHDLLEEKLALGKELFVRNEIAGGTPRLDSGRVYLDKTYALRTLLLEIQDSEETLLTQRVEESETSANEAVLSIILGTLVAIVVVLIAVSLLLRLLRTRKRLYKELKENEFRLKEVLDAVPAAITVYDAQGNVFYTNQGVRTLLDNTPTTYSEQIKAFPVYRFPTGELYPVEDRPYAKALQGISSQVDDMEVRLNGKRSLFLNSAHPIFDPDGKLLHVVLVSVDITDRLQSHTRLQEAKEMAEKVARMKENFLANMSHEIRTPLNSIIGFTTLLETSPLNPEQAEYLKAVNTASRNLLTIVNDILDISKIEAGMLQFEHIPFSINSLVQSIRIMLQPSVLDKQLILNVQLDPGLPEVVLGDPTRLTQILLNLASNAVKFTEKGRIDISIHQIQQAGKHMWVRLEVKDTGIGIPSEVLPHIFERFRQESTFTTRQYGGSGLGLNIVHSLVEMLGGRISVESTPGAGSRFVVDIPYEVSELDKTEELLPLISSFDGHQSISVLVVEDNPMNQKLATAVLGRMGYSSDIAENGVKALEKLAENRYDLILMDIQMPVMDGYETTREIRNTLKLNIPIVAMTAHALVGEREHCLKVGMNDFVSKPFQMADLYRIVRRQLQITTPGIVVSTASQPAEEVPALKLDYLHEVTGGDEEAMADLLSVYLEESPRQLQKFRKAIEQLDVPEVGKIAHALKSPAQMIGADHIVPLFIRLQEMANRDGMDIGSLEPLVDEATQKMNLLFPLVEEARNTLLSSGR</sequence>
<dbReference type="AlphaFoldDB" id="A0A1G9L4D5"/>
<evidence type="ECO:0000259" key="16">
    <source>
        <dbReference type="PROSITE" id="PS50112"/>
    </source>
</evidence>
<dbReference type="Pfam" id="PF00512">
    <property type="entry name" value="HisKA"/>
    <property type="match status" value="1"/>
</dbReference>
<evidence type="ECO:0000256" key="10">
    <source>
        <dbReference type="ARBA" id="ARBA00068150"/>
    </source>
</evidence>
<dbReference type="GO" id="GO:0005524">
    <property type="term" value="F:ATP binding"/>
    <property type="evidence" value="ECO:0007669"/>
    <property type="project" value="UniProtKB-KW"/>
</dbReference>
<feature type="domain" description="Histidine kinase" evidence="14">
    <location>
        <begin position="362"/>
        <end position="583"/>
    </location>
</feature>
<feature type="domain" description="Response regulatory" evidence="15">
    <location>
        <begin position="606"/>
        <end position="721"/>
    </location>
</feature>
<dbReference type="InterPro" id="IPR003594">
    <property type="entry name" value="HATPase_dom"/>
</dbReference>
<dbReference type="Gene3D" id="3.30.565.10">
    <property type="entry name" value="Histidine kinase-like ATPase, C-terminal domain"/>
    <property type="match status" value="1"/>
</dbReference>
<proteinExistence type="predicted"/>
<dbReference type="PANTHER" id="PTHR45339">
    <property type="entry name" value="HYBRID SIGNAL TRANSDUCTION HISTIDINE KINASE J"/>
    <property type="match status" value="1"/>
</dbReference>
<comment type="subunit">
    <text evidence="9">At low DSF concentrations, interacts with RpfF.</text>
</comment>
<keyword evidence="20" id="KW-1185">Reference proteome</keyword>
<evidence type="ECO:0000259" key="14">
    <source>
        <dbReference type="PROSITE" id="PS50109"/>
    </source>
</evidence>
<keyword evidence="13" id="KW-0812">Transmembrane</keyword>
<dbReference type="Pfam" id="PF01627">
    <property type="entry name" value="Hpt"/>
    <property type="match status" value="1"/>
</dbReference>
<protein>
    <recommendedName>
        <fullName evidence="10">Sensory/regulatory protein RpfC</fullName>
        <ecNumber evidence="2">2.7.13.3</ecNumber>
    </recommendedName>
</protein>
<dbReference type="SUPFAM" id="SSF52172">
    <property type="entry name" value="CheY-like"/>
    <property type="match status" value="1"/>
</dbReference>
<evidence type="ECO:0000256" key="6">
    <source>
        <dbReference type="ARBA" id="ARBA00022777"/>
    </source>
</evidence>
<dbReference type="InterPro" id="IPR035965">
    <property type="entry name" value="PAS-like_dom_sf"/>
</dbReference>
<dbReference type="Pfam" id="PF00072">
    <property type="entry name" value="Response_reg"/>
    <property type="match status" value="1"/>
</dbReference>
<feature type="modified residue" description="4-aspartylphosphate" evidence="12">
    <location>
        <position position="655"/>
    </location>
</feature>
<evidence type="ECO:0000256" key="12">
    <source>
        <dbReference type="PROSITE-ProRule" id="PRU00169"/>
    </source>
</evidence>
<evidence type="ECO:0000256" key="2">
    <source>
        <dbReference type="ARBA" id="ARBA00012438"/>
    </source>
</evidence>
<evidence type="ECO:0000256" key="9">
    <source>
        <dbReference type="ARBA" id="ARBA00064003"/>
    </source>
</evidence>
<dbReference type="SMART" id="SM00388">
    <property type="entry name" value="HisKA"/>
    <property type="match status" value="1"/>
</dbReference>
<evidence type="ECO:0000256" key="4">
    <source>
        <dbReference type="ARBA" id="ARBA00022679"/>
    </source>
</evidence>
<accession>A0A1G9L4D5</accession>
<name>A0A1G9L4D5_9BACT</name>
<evidence type="ECO:0000256" key="3">
    <source>
        <dbReference type="ARBA" id="ARBA00022553"/>
    </source>
</evidence>
<feature type="domain" description="PAS" evidence="16">
    <location>
        <begin position="216"/>
        <end position="251"/>
    </location>
</feature>
<dbReference type="Gene3D" id="1.20.120.160">
    <property type="entry name" value="HPT domain"/>
    <property type="match status" value="1"/>
</dbReference>
<dbReference type="PROSITE" id="PS50894">
    <property type="entry name" value="HPT"/>
    <property type="match status" value="1"/>
</dbReference>
<keyword evidence="7" id="KW-0067">ATP-binding</keyword>
<dbReference type="SUPFAM" id="SSF55874">
    <property type="entry name" value="ATPase domain of HSP90 chaperone/DNA topoisomerase II/histidine kinase"/>
    <property type="match status" value="1"/>
</dbReference>
<dbReference type="Pfam" id="PF05227">
    <property type="entry name" value="CHASE3"/>
    <property type="match status" value="1"/>
</dbReference>
<dbReference type="InterPro" id="IPR000014">
    <property type="entry name" value="PAS"/>
</dbReference>
<dbReference type="InterPro" id="IPR000700">
    <property type="entry name" value="PAS-assoc_C"/>
</dbReference>
<keyword evidence="5" id="KW-0547">Nucleotide-binding</keyword>
<keyword evidence="13" id="KW-0472">Membrane</keyword>
<evidence type="ECO:0000256" key="13">
    <source>
        <dbReference type="SAM" id="Phobius"/>
    </source>
</evidence>
<comment type="catalytic activity">
    <reaction evidence="1">
        <text>ATP + protein L-histidine = ADP + protein N-phospho-L-histidine.</text>
        <dbReference type="EC" id="2.7.13.3"/>
    </reaction>
</comment>
<dbReference type="EC" id="2.7.13.3" evidence="2"/>
<dbReference type="CDD" id="cd16922">
    <property type="entry name" value="HATPase_EvgS-ArcB-TorS-like"/>
    <property type="match status" value="1"/>
</dbReference>
<dbReference type="PROSITE" id="PS50110">
    <property type="entry name" value="RESPONSE_REGULATORY"/>
    <property type="match status" value="1"/>
</dbReference>
<feature type="transmembrane region" description="Helical" evidence="13">
    <location>
        <begin position="177"/>
        <end position="203"/>
    </location>
</feature>
<dbReference type="PROSITE" id="PS50113">
    <property type="entry name" value="PAC"/>
    <property type="match status" value="1"/>
</dbReference>
<dbReference type="PRINTS" id="PR00344">
    <property type="entry name" value="BCTRLSENSOR"/>
</dbReference>
<dbReference type="PANTHER" id="PTHR45339:SF3">
    <property type="entry name" value="HISTIDINE KINASE"/>
    <property type="match status" value="1"/>
</dbReference>
<dbReference type="InterPro" id="IPR036641">
    <property type="entry name" value="HPT_dom_sf"/>
</dbReference>
<evidence type="ECO:0000256" key="8">
    <source>
        <dbReference type="ARBA" id="ARBA00023012"/>
    </source>
</evidence>
<dbReference type="PROSITE" id="PS50109">
    <property type="entry name" value="HIS_KIN"/>
    <property type="match status" value="1"/>
</dbReference>
<dbReference type="Pfam" id="PF08448">
    <property type="entry name" value="PAS_4"/>
    <property type="match status" value="1"/>
</dbReference>
<keyword evidence="6 19" id="KW-0418">Kinase</keyword>
<evidence type="ECO:0000313" key="20">
    <source>
        <dbReference type="Proteomes" id="UP000198901"/>
    </source>
</evidence>
<dbReference type="PROSITE" id="PS50112">
    <property type="entry name" value="PAS"/>
    <property type="match status" value="1"/>
</dbReference>
<evidence type="ECO:0000259" key="15">
    <source>
        <dbReference type="PROSITE" id="PS50110"/>
    </source>
</evidence>
<dbReference type="InterPro" id="IPR036097">
    <property type="entry name" value="HisK_dim/P_sf"/>
</dbReference>
<evidence type="ECO:0000256" key="7">
    <source>
        <dbReference type="ARBA" id="ARBA00022840"/>
    </source>
</evidence>
<evidence type="ECO:0000259" key="18">
    <source>
        <dbReference type="PROSITE" id="PS50894"/>
    </source>
</evidence>
<dbReference type="Gene3D" id="3.30.450.20">
    <property type="entry name" value="PAS domain"/>
    <property type="match status" value="1"/>
</dbReference>
<dbReference type="CDD" id="cd17546">
    <property type="entry name" value="REC_hyHK_CKI1_RcsC-like"/>
    <property type="match status" value="1"/>
</dbReference>
<dbReference type="GO" id="GO:0005886">
    <property type="term" value="C:plasma membrane"/>
    <property type="evidence" value="ECO:0007669"/>
    <property type="project" value="UniProtKB-SubCell"/>
</dbReference>
<dbReference type="InterPro" id="IPR036890">
    <property type="entry name" value="HATPase_C_sf"/>
</dbReference>